<proteinExistence type="predicted"/>
<keyword evidence="2" id="KW-0472">Membrane</keyword>
<comment type="caution">
    <text evidence="3">The sequence shown here is derived from an EMBL/GenBank/DDBJ whole genome shotgun (WGS) entry which is preliminary data.</text>
</comment>
<feature type="transmembrane region" description="Helical" evidence="2">
    <location>
        <begin position="30"/>
        <end position="50"/>
    </location>
</feature>
<feature type="transmembrane region" description="Helical" evidence="2">
    <location>
        <begin position="97"/>
        <end position="122"/>
    </location>
</feature>
<keyword evidence="2" id="KW-0812">Transmembrane</keyword>
<dbReference type="OrthoDB" id="1716650at2759"/>
<reference evidence="3" key="2">
    <citation type="journal article" date="2023" name="Int. J. Mol. Sci.">
        <title>De Novo Assembly and Annotation of 11 Diverse Shrub Willow (Salix) Genomes Reveals Novel Gene Organization in Sex-Linked Regions.</title>
        <authorList>
            <person name="Hyden B."/>
            <person name="Feng K."/>
            <person name="Yates T.B."/>
            <person name="Jawdy S."/>
            <person name="Cereghino C."/>
            <person name="Smart L.B."/>
            <person name="Muchero W."/>
        </authorList>
    </citation>
    <scope>NUCLEOTIDE SEQUENCE</scope>
    <source>
        <tissue evidence="3">Shoot tip</tissue>
    </source>
</reference>
<evidence type="ECO:0008006" key="5">
    <source>
        <dbReference type="Google" id="ProtNLM"/>
    </source>
</evidence>
<name>A0A9Q0PF26_SALPP</name>
<dbReference type="AlphaFoldDB" id="A0A9Q0PF26"/>
<dbReference type="Pfam" id="PF02681">
    <property type="entry name" value="DUF212"/>
    <property type="match status" value="1"/>
</dbReference>
<evidence type="ECO:0000313" key="3">
    <source>
        <dbReference type="EMBL" id="KAJ6686874.1"/>
    </source>
</evidence>
<evidence type="ECO:0000256" key="2">
    <source>
        <dbReference type="SAM" id="Phobius"/>
    </source>
</evidence>
<protein>
    <recommendedName>
        <fullName evidence="5">Acid phosphatase/vanadium-dependent haloperoxidase-related protein</fullName>
    </recommendedName>
</protein>
<organism evidence="3 4">
    <name type="scientific">Salix purpurea</name>
    <name type="common">Purple osier willow</name>
    <dbReference type="NCBI Taxonomy" id="77065"/>
    <lineage>
        <taxon>Eukaryota</taxon>
        <taxon>Viridiplantae</taxon>
        <taxon>Streptophyta</taxon>
        <taxon>Embryophyta</taxon>
        <taxon>Tracheophyta</taxon>
        <taxon>Spermatophyta</taxon>
        <taxon>Magnoliopsida</taxon>
        <taxon>eudicotyledons</taxon>
        <taxon>Gunneridae</taxon>
        <taxon>Pentapetalae</taxon>
        <taxon>rosids</taxon>
        <taxon>fabids</taxon>
        <taxon>Malpighiales</taxon>
        <taxon>Salicaceae</taxon>
        <taxon>Saliceae</taxon>
        <taxon>Salix</taxon>
    </lineage>
</organism>
<sequence>MEAGGRDAVSARAGPQTTTTSSSSSSSASLIPYNLPLLSALLSCAIAQFLKLFTTWYKEKRWDSKRMLDSGGMPSSHSATVTALAVAIGLQEGTGSPAFAIVVIVAFVGSNYVVFFAEWFIVGTTDVMYDASGVRLHAGRQAELLNQIVCEFPPEHPLSSVRPLRELLGHTHLQVSIFNNSNSLNPRSNDFHPG</sequence>
<dbReference type="PANTHER" id="PTHR31446">
    <property type="entry name" value="ACID PHOSPHATASE/VANADIUM-DEPENDENT HALOPEROXIDASE-RELATED PROTEIN"/>
    <property type="match status" value="1"/>
</dbReference>
<dbReference type="Proteomes" id="UP001151532">
    <property type="component" value="Chromosome 2"/>
</dbReference>
<gene>
    <name evidence="3" type="ORF">OIU79_016590</name>
</gene>
<accession>A0A9Q0PF26</accession>
<dbReference type="EMBL" id="JAPFFK010000019">
    <property type="protein sequence ID" value="KAJ6686874.1"/>
    <property type="molecule type" value="Genomic_DNA"/>
</dbReference>
<feature type="compositionally biased region" description="Low complexity" evidence="1">
    <location>
        <begin position="17"/>
        <end position="28"/>
    </location>
</feature>
<dbReference type="PANTHER" id="PTHR31446:SF40">
    <property type="entry name" value="ACID PHOSPHATASE_VANADIUM-DEPENDENT HALOPEROXIDASE-RELATED PROTEIN"/>
    <property type="match status" value="1"/>
</dbReference>
<keyword evidence="2" id="KW-1133">Transmembrane helix</keyword>
<feature type="transmembrane region" description="Helical" evidence="2">
    <location>
        <begin position="71"/>
        <end position="91"/>
    </location>
</feature>
<dbReference type="InterPro" id="IPR003832">
    <property type="entry name" value="DUF212"/>
</dbReference>
<evidence type="ECO:0000313" key="4">
    <source>
        <dbReference type="Proteomes" id="UP001151532"/>
    </source>
</evidence>
<reference evidence="3" key="1">
    <citation type="submission" date="2022-11" db="EMBL/GenBank/DDBJ databases">
        <authorList>
            <person name="Hyden B.L."/>
            <person name="Feng K."/>
            <person name="Yates T."/>
            <person name="Jawdy S."/>
            <person name="Smart L.B."/>
            <person name="Muchero W."/>
        </authorList>
    </citation>
    <scope>NUCLEOTIDE SEQUENCE</scope>
    <source>
        <tissue evidence="3">Shoot tip</tissue>
    </source>
</reference>
<keyword evidence="4" id="KW-1185">Reference proteome</keyword>
<feature type="region of interest" description="Disordered" evidence="1">
    <location>
        <begin position="1"/>
        <end position="28"/>
    </location>
</feature>
<evidence type="ECO:0000256" key="1">
    <source>
        <dbReference type="SAM" id="MobiDB-lite"/>
    </source>
</evidence>